<reference evidence="2 3" key="1">
    <citation type="journal article" date="2019" name="Genome Biol. Evol.">
        <title>Insights into the evolution of the New World diploid cottons (Gossypium, subgenus Houzingenia) based on genome sequencing.</title>
        <authorList>
            <person name="Grover C.E."/>
            <person name="Arick M.A. 2nd"/>
            <person name="Thrash A."/>
            <person name="Conover J.L."/>
            <person name="Sanders W.S."/>
            <person name="Peterson D.G."/>
            <person name="Frelichowski J.E."/>
            <person name="Scheffler J.A."/>
            <person name="Scheffler B.E."/>
            <person name="Wendel J.F."/>
        </authorList>
    </citation>
    <scope>NUCLEOTIDE SEQUENCE [LARGE SCALE GENOMIC DNA]</scope>
    <source>
        <strain evidence="2">1</strain>
        <tissue evidence="2">Leaf</tissue>
    </source>
</reference>
<name>A0A7J9MBN5_GOSSC</name>
<organism evidence="2 3">
    <name type="scientific">Gossypium schwendimanii</name>
    <name type="common">Cotton</name>
    <dbReference type="NCBI Taxonomy" id="34291"/>
    <lineage>
        <taxon>Eukaryota</taxon>
        <taxon>Viridiplantae</taxon>
        <taxon>Streptophyta</taxon>
        <taxon>Embryophyta</taxon>
        <taxon>Tracheophyta</taxon>
        <taxon>Spermatophyta</taxon>
        <taxon>Magnoliopsida</taxon>
        <taxon>eudicotyledons</taxon>
        <taxon>Gunneridae</taxon>
        <taxon>Pentapetalae</taxon>
        <taxon>rosids</taxon>
        <taxon>malvids</taxon>
        <taxon>Malvales</taxon>
        <taxon>Malvaceae</taxon>
        <taxon>Malvoideae</taxon>
        <taxon>Gossypium</taxon>
    </lineage>
</organism>
<dbReference type="PANTHER" id="PTHR48200:SF1">
    <property type="entry name" value="AMINOTRANSFERASE-LIKE PLANT MOBILE DOMAIN-CONTAINING PROTEIN"/>
    <property type="match status" value="1"/>
</dbReference>
<gene>
    <name evidence="2" type="ORF">Goshw_011033</name>
</gene>
<sequence length="98" mass="11549">MLPVHYRSLTTQGPTLFKGECIPWDKAKKTCFPNKYGNVAQLLFIKMNDTLLKALVHFWDPTYRCFTFNEMDMVRQFSRTLSKSNGITYRYGESNIKR</sequence>
<dbReference type="Pfam" id="PF24924">
    <property type="entry name" value="DUF7745"/>
    <property type="match status" value="1"/>
</dbReference>
<dbReference type="InterPro" id="IPR056647">
    <property type="entry name" value="DUF7745"/>
</dbReference>
<dbReference type="EMBL" id="JABFAF010000010">
    <property type="protein sequence ID" value="MBA0868267.1"/>
    <property type="molecule type" value="Genomic_DNA"/>
</dbReference>
<protein>
    <recommendedName>
        <fullName evidence="1">DUF7745 domain-containing protein</fullName>
    </recommendedName>
</protein>
<evidence type="ECO:0000259" key="1">
    <source>
        <dbReference type="Pfam" id="PF24924"/>
    </source>
</evidence>
<feature type="domain" description="DUF7745" evidence="1">
    <location>
        <begin position="27"/>
        <end position="74"/>
    </location>
</feature>
<dbReference type="Proteomes" id="UP000593576">
    <property type="component" value="Unassembled WGS sequence"/>
</dbReference>
<comment type="caution">
    <text evidence="2">The sequence shown here is derived from an EMBL/GenBank/DDBJ whole genome shotgun (WGS) entry which is preliminary data.</text>
</comment>
<proteinExistence type="predicted"/>
<accession>A0A7J9MBN5</accession>
<evidence type="ECO:0000313" key="2">
    <source>
        <dbReference type="EMBL" id="MBA0868267.1"/>
    </source>
</evidence>
<dbReference type="OrthoDB" id="971592at2759"/>
<evidence type="ECO:0000313" key="3">
    <source>
        <dbReference type="Proteomes" id="UP000593576"/>
    </source>
</evidence>
<dbReference type="PANTHER" id="PTHR48200">
    <property type="entry name" value="PROTEIN, PUTATIVE-RELATED"/>
    <property type="match status" value="1"/>
</dbReference>
<dbReference type="AlphaFoldDB" id="A0A7J9MBN5"/>
<keyword evidence="3" id="KW-1185">Reference proteome</keyword>